<evidence type="ECO:0000256" key="1">
    <source>
        <dbReference type="SAM" id="MobiDB-lite"/>
    </source>
</evidence>
<gene>
    <name evidence="2" type="ORF">J1N35_037524</name>
</gene>
<feature type="compositionally biased region" description="Basic and acidic residues" evidence="1">
    <location>
        <begin position="1"/>
        <end position="10"/>
    </location>
</feature>
<feature type="compositionally biased region" description="Polar residues" evidence="1">
    <location>
        <begin position="11"/>
        <end position="22"/>
    </location>
</feature>
<accession>A0A9D3UKN8</accession>
<dbReference type="EMBL" id="JAIQCV010000011">
    <property type="protein sequence ID" value="KAH1046740.1"/>
    <property type="molecule type" value="Genomic_DNA"/>
</dbReference>
<sequence length="54" mass="5998">MPKTLGESRNDVNQSIQSSSHSIENKIRIKLVASSVDSTGAQQLRVERDRNMGQ</sequence>
<dbReference type="Proteomes" id="UP000828251">
    <property type="component" value="Unassembled WGS sequence"/>
</dbReference>
<comment type="caution">
    <text evidence="2">The sequence shown here is derived from an EMBL/GenBank/DDBJ whole genome shotgun (WGS) entry which is preliminary data.</text>
</comment>
<evidence type="ECO:0000313" key="3">
    <source>
        <dbReference type="Proteomes" id="UP000828251"/>
    </source>
</evidence>
<protein>
    <submittedName>
        <fullName evidence="2">Uncharacterized protein</fullName>
    </submittedName>
</protein>
<keyword evidence="3" id="KW-1185">Reference proteome</keyword>
<feature type="region of interest" description="Disordered" evidence="1">
    <location>
        <begin position="1"/>
        <end position="24"/>
    </location>
</feature>
<feature type="non-terminal residue" evidence="2">
    <location>
        <position position="54"/>
    </location>
</feature>
<reference evidence="2 3" key="1">
    <citation type="journal article" date="2021" name="Plant Biotechnol. J.">
        <title>Multi-omics assisted identification of the key and species-specific regulatory components of drought-tolerant mechanisms in Gossypium stocksii.</title>
        <authorList>
            <person name="Yu D."/>
            <person name="Ke L."/>
            <person name="Zhang D."/>
            <person name="Wu Y."/>
            <person name="Sun Y."/>
            <person name="Mei J."/>
            <person name="Sun J."/>
            <person name="Sun Y."/>
        </authorList>
    </citation>
    <scope>NUCLEOTIDE SEQUENCE [LARGE SCALE GENOMIC DNA]</scope>
    <source>
        <strain evidence="3">cv. E1</strain>
        <tissue evidence="2">Leaf</tissue>
    </source>
</reference>
<organism evidence="2 3">
    <name type="scientific">Gossypium stocksii</name>
    <dbReference type="NCBI Taxonomy" id="47602"/>
    <lineage>
        <taxon>Eukaryota</taxon>
        <taxon>Viridiplantae</taxon>
        <taxon>Streptophyta</taxon>
        <taxon>Embryophyta</taxon>
        <taxon>Tracheophyta</taxon>
        <taxon>Spermatophyta</taxon>
        <taxon>Magnoliopsida</taxon>
        <taxon>eudicotyledons</taxon>
        <taxon>Gunneridae</taxon>
        <taxon>Pentapetalae</taxon>
        <taxon>rosids</taxon>
        <taxon>malvids</taxon>
        <taxon>Malvales</taxon>
        <taxon>Malvaceae</taxon>
        <taxon>Malvoideae</taxon>
        <taxon>Gossypium</taxon>
    </lineage>
</organism>
<evidence type="ECO:0000313" key="2">
    <source>
        <dbReference type="EMBL" id="KAH1046740.1"/>
    </source>
</evidence>
<dbReference type="AlphaFoldDB" id="A0A9D3UKN8"/>
<proteinExistence type="predicted"/>
<name>A0A9D3UKN8_9ROSI</name>